<accession>A0A1Y1WL40</accession>
<dbReference type="RefSeq" id="XP_040747015.1">
    <property type="nucleotide sequence ID" value="XM_040891137.1"/>
</dbReference>
<dbReference type="Proteomes" id="UP000193922">
    <property type="component" value="Unassembled WGS sequence"/>
</dbReference>
<dbReference type="AlphaFoldDB" id="A0A1Y1WL40"/>
<feature type="transmembrane region" description="Helical" evidence="2">
    <location>
        <begin position="183"/>
        <end position="202"/>
    </location>
</feature>
<dbReference type="OrthoDB" id="10480340at2759"/>
<comment type="caution">
    <text evidence="3">The sequence shown here is derived from an EMBL/GenBank/DDBJ whole genome shotgun (WGS) entry which is preliminary data.</text>
</comment>
<evidence type="ECO:0000256" key="2">
    <source>
        <dbReference type="SAM" id="Phobius"/>
    </source>
</evidence>
<keyword evidence="2" id="KW-0472">Membrane</keyword>
<evidence type="ECO:0000313" key="4">
    <source>
        <dbReference type="Proteomes" id="UP000193922"/>
    </source>
</evidence>
<proteinExistence type="predicted"/>
<evidence type="ECO:0000313" key="3">
    <source>
        <dbReference type="EMBL" id="ORX73804.1"/>
    </source>
</evidence>
<gene>
    <name evidence="3" type="ORF">DL89DRAFT_319514</name>
</gene>
<keyword evidence="2" id="KW-0812">Transmembrane</keyword>
<evidence type="ECO:0000256" key="1">
    <source>
        <dbReference type="SAM" id="MobiDB-lite"/>
    </source>
</evidence>
<feature type="transmembrane region" description="Helical" evidence="2">
    <location>
        <begin position="83"/>
        <end position="105"/>
    </location>
</feature>
<feature type="transmembrane region" description="Helical" evidence="2">
    <location>
        <begin position="125"/>
        <end position="148"/>
    </location>
</feature>
<feature type="transmembrane region" description="Helical" evidence="2">
    <location>
        <begin position="52"/>
        <end position="71"/>
    </location>
</feature>
<keyword evidence="2" id="KW-1133">Transmembrane helix</keyword>
<feature type="region of interest" description="Disordered" evidence="1">
    <location>
        <begin position="304"/>
        <end position="323"/>
    </location>
</feature>
<keyword evidence="4" id="KW-1185">Reference proteome</keyword>
<feature type="transmembrane region" description="Helical" evidence="2">
    <location>
        <begin position="222"/>
        <end position="248"/>
    </location>
</feature>
<reference evidence="3 4" key="1">
    <citation type="submission" date="2016-07" db="EMBL/GenBank/DDBJ databases">
        <title>Pervasive Adenine N6-methylation of Active Genes in Fungi.</title>
        <authorList>
            <consortium name="DOE Joint Genome Institute"/>
            <person name="Mondo S.J."/>
            <person name="Dannebaum R.O."/>
            <person name="Kuo R.C."/>
            <person name="Labutti K."/>
            <person name="Haridas S."/>
            <person name="Kuo A."/>
            <person name="Salamov A."/>
            <person name="Ahrendt S.R."/>
            <person name="Lipzen A."/>
            <person name="Sullivan W."/>
            <person name="Andreopoulos W.B."/>
            <person name="Clum A."/>
            <person name="Lindquist E."/>
            <person name="Daum C."/>
            <person name="Ramamoorthy G.K."/>
            <person name="Gryganskyi A."/>
            <person name="Culley D."/>
            <person name="Magnuson J.K."/>
            <person name="James T.Y."/>
            <person name="O'Malley M.A."/>
            <person name="Stajich J.E."/>
            <person name="Spatafora J.W."/>
            <person name="Visel A."/>
            <person name="Grigoriev I.V."/>
        </authorList>
    </citation>
    <scope>NUCLEOTIDE SEQUENCE [LARGE SCALE GENOMIC DNA]</scope>
    <source>
        <strain evidence="3 4">ATCC 12442</strain>
    </source>
</reference>
<dbReference type="EMBL" id="MCFD01000001">
    <property type="protein sequence ID" value="ORX73804.1"/>
    <property type="molecule type" value="Genomic_DNA"/>
</dbReference>
<protein>
    <submittedName>
        <fullName evidence="3">Uncharacterized protein</fullName>
    </submittedName>
</protein>
<sequence>MGVSMMMALSGVPSELAFIIQVNFYDLPAYIQNSKAFARLVFGYFFYGQLSFMYLFSTIVFTVDLLFRYILHLKKFQFSLRWSLIATYILSHTFSIPLLFVDVYVQDCILSPAEDSTGAWIAVSFHLYAIVFGVCTIFVIIAISFSIFKAMRMLRSARRCHSEACVNQPAFVRDLYFGQITRLNMYYVVLYPGLFMVENLYMSSARIFTLPVMMLNNTLVQYAMYLRVVTGMADLAVVLLSPVILRNIHKAINRLRRRHHSSLEMCDDSLPPDTLLVHRLSDFVLRISPQAVIQRFSWTSMSMDKEQLPHESPGPHGQSQFQVSTATMVEDPIAEHQAIDISSESRLAVPKRCH</sequence>
<dbReference type="GeneID" id="63807785"/>
<name>A0A1Y1WL40_9FUNG</name>
<organism evidence="3 4">
    <name type="scientific">Linderina pennispora</name>
    <dbReference type="NCBI Taxonomy" id="61395"/>
    <lineage>
        <taxon>Eukaryota</taxon>
        <taxon>Fungi</taxon>
        <taxon>Fungi incertae sedis</taxon>
        <taxon>Zoopagomycota</taxon>
        <taxon>Kickxellomycotina</taxon>
        <taxon>Kickxellomycetes</taxon>
        <taxon>Kickxellales</taxon>
        <taxon>Kickxellaceae</taxon>
        <taxon>Linderina</taxon>
    </lineage>
</organism>